<evidence type="ECO:0000256" key="1">
    <source>
        <dbReference type="SAM" id="MobiDB-lite"/>
    </source>
</evidence>
<dbReference type="GO" id="GO:0005509">
    <property type="term" value="F:calcium ion binding"/>
    <property type="evidence" value="ECO:0007669"/>
    <property type="project" value="InterPro"/>
</dbReference>
<feature type="compositionally biased region" description="Low complexity" evidence="1">
    <location>
        <begin position="36"/>
        <end position="54"/>
    </location>
</feature>
<dbReference type="OrthoDB" id="273348at2759"/>
<evidence type="ECO:0000313" key="4">
    <source>
        <dbReference type="Proteomes" id="UP000038009"/>
    </source>
</evidence>
<evidence type="ECO:0000259" key="2">
    <source>
        <dbReference type="PROSITE" id="PS50222"/>
    </source>
</evidence>
<sequence length="1224" mass="133707">MSDSYSYSYSYNSSYTYDDYTSSATEEKVKAAPQPSARGANKGAKASAGESAVAAKKRKDNDTDSYNYSYSYSYSDSSPQQPHPPGKGAVSVKNKRKEAAADNGKGRNGSDSYSYSYSYSGDYSDYSYSYSDTDSQSEPMRRAGSTPVPAEVAVRKNAPLPIALSTKQPARQPTSKIPAAAAQPAIEDTESYSYSSSDSLPRDAGQRSKRPAAQAPSSDSYYYSDDYGSSYSYTDDGSYYTDSYSYTGDSSYYYSPSTNASHARKDKKAADDDDNSSYYYYSDSYPSDYSYYTGSTYYYSEESYYYSDSYEDSDYYYYYSSSASVSSSSYYYDDEEGESSKEDNYDYSSVSSYTYSAESKSESSTTSSYGYTSSSPSVMSVTESLKVQRDTVLLRAPTKDTPHVPAAPRRCFVVPQSVEDGVWAFLQRLMRLQQAYEERRKAATTLAPSFVPRAPPAGPVAAAAAAAGGVPESTGGKDEGTKGKKKSKSKGKNNSKEVRVKQEAASDVPDVDEETLDTATAAAKPFIPTKEGCFSERSLRIAFQVLRLNHLERTEALKNAPVPLPMETMVDIYSTCVAARAKERVAQAFLAHDTYRSGEISLSVMGGLLRRLGMGTSPVMQGFRISLCASSGTFPEMVMNVEQLVEAPARDSAAAEAEDEQQGGKDGSAGPSAPQSQTKKSLQWEVTPVYVSRIVRKNAAAKKPTPVHWAHNTIYMGRHVVVRNVTSEELFERLKTYIEAATYLCVLTDIFTIHDAENGTVTVQYPQFVRSVLLAQPPASRHAHPTAAPAPPMKLLAIENLFRAVFHPMEVLRSFEAGRGFPRYLHDWAVESTLHATNDTEEKRRRNVVPSITADNVRFIPAPPARHPTEAQLSFLLQKVRVPGRPPAGARCFCLVSAVTATNVFLPAIEVPVRGIVKSSKDPDGYTWIFYDNKHHKKDTTLCFAGPATDRIYVECCYETRSPPLTSEVEGAETNTAGSATLADTEVATVWCAGYVVFAVEGAKTTALPVSMGSLLQSGQAASISANPSGRAATTAAAANPGAHAADGKIGKSPAGLFCFVSRLCKHKRKMAPEMASNIKIEVMKNKKPVTGAEKLPARFIDYQRHIPMIAQLRTAVELVGKETTYASQAFRQQAVRYIFAVAADASLLDQLCALWAHRTKHWSKAERKDEKQQHAQLLSCVASLYALNNCCAGSKHQFAQALVKEKSLQISLDASAPLLPVRV</sequence>
<proteinExistence type="predicted"/>
<dbReference type="AlphaFoldDB" id="A0A0N1IL27"/>
<feature type="compositionally biased region" description="Basic residues" evidence="1">
    <location>
        <begin position="483"/>
        <end position="493"/>
    </location>
</feature>
<feature type="region of interest" description="Disordered" evidence="1">
    <location>
        <begin position="255"/>
        <end position="281"/>
    </location>
</feature>
<dbReference type="InterPro" id="IPR002048">
    <property type="entry name" value="EF_hand_dom"/>
</dbReference>
<feature type="compositionally biased region" description="Polar residues" evidence="1">
    <location>
        <begin position="165"/>
        <end position="175"/>
    </location>
</feature>
<feature type="compositionally biased region" description="Low complexity" evidence="1">
    <location>
        <begin position="110"/>
        <end position="137"/>
    </location>
</feature>
<feature type="compositionally biased region" description="Low complexity" evidence="1">
    <location>
        <begin position="64"/>
        <end position="78"/>
    </location>
</feature>
<gene>
    <name evidence="3" type="ORF">ABL78_3333</name>
</gene>
<protein>
    <recommendedName>
        <fullName evidence="2">EF-hand domain-containing protein</fullName>
    </recommendedName>
</protein>
<dbReference type="EMBL" id="LJSK01000081">
    <property type="protein sequence ID" value="KPI87582.1"/>
    <property type="molecule type" value="Genomic_DNA"/>
</dbReference>
<accession>A0A0N1IL27</accession>
<feature type="compositionally biased region" description="Low complexity" evidence="1">
    <location>
        <begin position="217"/>
        <end position="237"/>
    </location>
</feature>
<feature type="domain" description="EF-hand" evidence="2">
    <location>
        <begin position="580"/>
        <end position="615"/>
    </location>
</feature>
<dbReference type="Proteomes" id="UP000038009">
    <property type="component" value="Unassembled WGS sequence"/>
</dbReference>
<organism evidence="3 4">
    <name type="scientific">Leptomonas seymouri</name>
    <dbReference type="NCBI Taxonomy" id="5684"/>
    <lineage>
        <taxon>Eukaryota</taxon>
        <taxon>Discoba</taxon>
        <taxon>Euglenozoa</taxon>
        <taxon>Kinetoplastea</taxon>
        <taxon>Metakinetoplastina</taxon>
        <taxon>Trypanosomatida</taxon>
        <taxon>Trypanosomatidae</taxon>
        <taxon>Leishmaniinae</taxon>
        <taxon>Leptomonas</taxon>
    </lineage>
</organism>
<feature type="region of interest" description="Disordered" evidence="1">
    <location>
        <begin position="22"/>
        <end position="237"/>
    </location>
</feature>
<feature type="region of interest" description="Disordered" evidence="1">
    <location>
        <begin position="462"/>
        <end position="513"/>
    </location>
</feature>
<reference evidence="3 4" key="1">
    <citation type="journal article" date="2015" name="PLoS Pathog.">
        <title>Leptomonas seymouri: Adaptations to the Dixenous Life Cycle Analyzed by Genome Sequencing, Transcriptome Profiling and Co-infection with Leishmania donovani.</title>
        <authorList>
            <person name="Kraeva N."/>
            <person name="Butenko A."/>
            <person name="Hlavacova J."/>
            <person name="Kostygov A."/>
            <person name="Myskova J."/>
            <person name="Grybchuk D."/>
            <person name="Lestinova T."/>
            <person name="Votypka J."/>
            <person name="Volf P."/>
            <person name="Opperdoes F."/>
            <person name="Flegontov P."/>
            <person name="Lukes J."/>
            <person name="Yurchenko V."/>
        </authorList>
    </citation>
    <scope>NUCLEOTIDE SEQUENCE [LARGE SCALE GENOMIC DNA]</scope>
    <source>
        <strain evidence="3 4">ATCC 30220</strain>
    </source>
</reference>
<comment type="caution">
    <text evidence="3">The sequence shown here is derived from an EMBL/GenBank/DDBJ whole genome shotgun (WGS) entry which is preliminary data.</text>
</comment>
<feature type="compositionally biased region" description="Low complexity" evidence="1">
    <location>
        <begin position="462"/>
        <end position="474"/>
    </location>
</feature>
<feature type="compositionally biased region" description="Basic and acidic residues" evidence="1">
    <location>
        <begin position="494"/>
        <end position="504"/>
    </location>
</feature>
<dbReference type="VEuPathDB" id="TriTrypDB:Lsey_0081_0100"/>
<evidence type="ECO:0000313" key="3">
    <source>
        <dbReference type="EMBL" id="KPI87582.1"/>
    </source>
</evidence>
<feature type="region of interest" description="Disordered" evidence="1">
    <location>
        <begin position="649"/>
        <end position="681"/>
    </location>
</feature>
<dbReference type="OMA" id="MRIAFRV"/>
<name>A0A0N1IL27_LEPSE</name>
<dbReference type="PROSITE" id="PS50222">
    <property type="entry name" value="EF_HAND_2"/>
    <property type="match status" value="1"/>
</dbReference>
<keyword evidence="4" id="KW-1185">Reference proteome</keyword>